<reference evidence="2" key="1">
    <citation type="submission" date="2023-05" db="EMBL/GenBank/DDBJ databases">
        <authorList>
            <person name="Zhang X."/>
        </authorList>
    </citation>
    <scope>NUCLEOTIDE SEQUENCE</scope>
    <source>
        <strain evidence="2">YF14B1</strain>
    </source>
</reference>
<organism evidence="2 3">
    <name type="scientific">Xanthocytophaga flava</name>
    <dbReference type="NCBI Taxonomy" id="3048013"/>
    <lineage>
        <taxon>Bacteria</taxon>
        <taxon>Pseudomonadati</taxon>
        <taxon>Bacteroidota</taxon>
        <taxon>Cytophagia</taxon>
        <taxon>Cytophagales</taxon>
        <taxon>Rhodocytophagaceae</taxon>
        <taxon>Xanthocytophaga</taxon>
    </lineage>
</organism>
<dbReference type="Pfam" id="PF19572">
    <property type="entry name" value="PorV"/>
    <property type="match status" value="1"/>
</dbReference>
<dbReference type="InterPro" id="IPR045741">
    <property type="entry name" value="PorV"/>
</dbReference>
<dbReference type="AlphaFoldDB" id="A0AAE3R105"/>
<evidence type="ECO:0000259" key="1">
    <source>
        <dbReference type="Pfam" id="PF19572"/>
    </source>
</evidence>
<sequence length="385" mass="42013">MMQNYSKRFLLAALTACIVGVSEVKSQINPVTSAVPFLLISPDARAAGMGDVGVATSPDVNATYWNPAKLVFAEKKVGAALSYTPWFRSLPGVNDMWLGYLTGYYQINKNQAIGVGLQYSNLGSINFTDPTGKSILDFRPTEFGLAPSFAQKFSKNFSGSITLRLIYSNLSGNVDIAGTGAQGKAGVTVGGDIALFYNKDLNISGKDFHWAWGVNLSNLGPKISYSTSNEREFIATNLKFGTALTYNIDPYNKFTLSADINKLMVPTATGGINARPKGPLISGIFGSFTDAPGGFSEELKEYIWSVGAEYWYNDLFAARAGYFHESKEKGYRQYYTFGLGVRYTVMGLDFAYLAPAQGSQSPLAETMRFTLHFNIGEKPTDDEEK</sequence>
<dbReference type="NCBIfam" id="NF033710">
    <property type="entry name" value="T9SS_OM_PorV"/>
    <property type="match status" value="1"/>
</dbReference>
<dbReference type="SUPFAM" id="SSF56935">
    <property type="entry name" value="Porins"/>
    <property type="match status" value="1"/>
</dbReference>
<dbReference type="InterPro" id="IPR047799">
    <property type="entry name" value="T9SS_OM_PorV"/>
</dbReference>
<name>A0AAE3R105_9BACT</name>
<evidence type="ECO:0000313" key="2">
    <source>
        <dbReference type="EMBL" id="MDJ1486369.1"/>
    </source>
</evidence>
<proteinExistence type="predicted"/>
<gene>
    <name evidence="2" type="primary">porV</name>
    <name evidence="2" type="ORF">QNI16_38170</name>
</gene>
<feature type="domain" description="Type IX secretion system protein PorV" evidence="1">
    <location>
        <begin position="27"/>
        <end position="268"/>
    </location>
</feature>
<dbReference type="Proteomes" id="UP001241110">
    <property type="component" value="Unassembled WGS sequence"/>
</dbReference>
<dbReference type="NCBIfam" id="NF033709">
    <property type="entry name" value="PorV_fam"/>
    <property type="match status" value="1"/>
</dbReference>
<evidence type="ECO:0000313" key="3">
    <source>
        <dbReference type="Proteomes" id="UP001241110"/>
    </source>
</evidence>
<dbReference type="RefSeq" id="WP_313989916.1">
    <property type="nucleotide sequence ID" value="NZ_JASJOS010000037.1"/>
</dbReference>
<protein>
    <submittedName>
        <fullName evidence="2">Type IX secretion system outer membrane channel protein PorV</fullName>
    </submittedName>
</protein>
<dbReference type="EMBL" id="JASJOS010000037">
    <property type="protein sequence ID" value="MDJ1486369.1"/>
    <property type="molecule type" value="Genomic_DNA"/>
</dbReference>
<accession>A0AAE3R105</accession>
<comment type="caution">
    <text evidence="2">The sequence shown here is derived from an EMBL/GenBank/DDBJ whole genome shotgun (WGS) entry which is preliminary data.</text>
</comment>
<dbReference type="Gene3D" id="2.40.160.60">
    <property type="entry name" value="Outer membrane protein transport protein (OMPP1/FadL/TodX)"/>
    <property type="match status" value="2"/>
</dbReference>